<proteinExistence type="predicted"/>
<evidence type="ECO:0000313" key="2">
    <source>
        <dbReference type="EMBL" id="QCO00591.1"/>
    </source>
</evidence>
<organism evidence="2 3">
    <name type="scientific">Azospirillum argentinense</name>
    <dbReference type="NCBI Taxonomy" id="2970906"/>
    <lineage>
        <taxon>Bacteria</taxon>
        <taxon>Pseudomonadati</taxon>
        <taxon>Pseudomonadota</taxon>
        <taxon>Alphaproteobacteria</taxon>
        <taxon>Rhodospirillales</taxon>
        <taxon>Azospirillaceae</taxon>
        <taxon>Azospirillum</taxon>
    </lineage>
</organism>
<feature type="region of interest" description="Disordered" evidence="1">
    <location>
        <begin position="1"/>
        <end position="20"/>
    </location>
</feature>
<dbReference type="Proteomes" id="UP000298595">
    <property type="component" value="Plasmid p7"/>
</dbReference>
<evidence type="ECO:0000256" key="1">
    <source>
        <dbReference type="SAM" id="MobiDB-lite"/>
    </source>
</evidence>
<gene>
    <name evidence="2" type="ORF">D3093_35720</name>
</gene>
<name>A0A4D8PTC6_9PROT</name>
<accession>A0A4D8PTC6</accession>
<geneLocation type="plasmid" evidence="2 3">
    <name>p7</name>
</geneLocation>
<protein>
    <submittedName>
        <fullName evidence="2">Uncharacterized protein</fullName>
    </submittedName>
</protein>
<dbReference type="AlphaFoldDB" id="A0A4D8PTC6"/>
<sequence length="126" mass="13894">MERQARVTEASAGRARDFEQQRQEILKKRGAMPWEALTKTETDQINDGLNRKYAAQAAERHRTMQEAIQDARLLAAAQASASSTAMVSAQAQIAYNQVIRETTDATHPLGDVQAAQQAKQDALTRA</sequence>
<reference evidence="2 3" key="1">
    <citation type="submission" date="2018-09" db="EMBL/GenBank/DDBJ databases">
        <title>Whole genome based analysis of evolution and adaptive divergence in Indian and Brazilian strains of Azospirillum brasilense.</title>
        <authorList>
            <person name="Singh C."/>
            <person name="Tripathi A.K."/>
        </authorList>
    </citation>
    <scope>NUCLEOTIDE SEQUENCE [LARGE SCALE GENOMIC DNA]</scope>
    <source>
        <strain evidence="2 3">MTCC4035</strain>
        <plasmid evidence="2 3">p7</plasmid>
    </source>
</reference>
<keyword evidence="2" id="KW-0614">Plasmid</keyword>
<evidence type="ECO:0000313" key="3">
    <source>
        <dbReference type="Proteomes" id="UP000298595"/>
    </source>
</evidence>
<dbReference type="KEGG" id="aare:D3093_35720"/>
<dbReference type="RefSeq" id="WP_137119273.1">
    <property type="nucleotide sequence ID" value="NZ_CP032328.1"/>
</dbReference>
<dbReference type="EMBL" id="CP032328">
    <property type="protein sequence ID" value="QCO00591.1"/>
    <property type="molecule type" value="Genomic_DNA"/>
</dbReference>